<comment type="caution">
    <text evidence="1">The sequence shown here is derived from an EMBL/GenBank/DDBJ whole genome shotgun (WGS) entry which is preliminary data.</text>
</comment>
<reference evidence="1 2" key="1">
    <citation type="submission" date="2018-07" db="EMBL/GenBank/DDBJ databases">
        <title>Arthrobacter sp. nov., isolated from raw cow's milk with high bacterial count.</title>
        <authorList>
            <person name="Hahne J."/>
            <person name="Isele D."/>
            <person name="Lipski A."/>
        </authorList>
    </citation>
    <scope>NUCLEOTIDE SEQUENCE [LARGE SCALE GENOMIC DNA]</scope>
    <source>
        <strain evidence="1 2">JZ R-35</strain>
    </source>
</reference>
<sequence>MDLEVLIGRLETTREAVRRAALHAHELRPPSWKGPAAEAFERRRQQAQERCSGTLAALGSALREAQRLRVAMSLAEAAGSAAGGAGGGAGSAGRW</sequence>
<proteinExistence type="predicted"/>
<organism evidence="1 2">
    <name type="scientific">Galactobacter valiniphilus</name>
    <dbReference type="NCBI Taxonomy" id="2676122"/>
    <lineage>
        <taxon>Bacteria</taxon>
        <taxon>Bacillati</taxon>
        <taxon>Actinomycetota</taxon>
        <taxon>Actinomycetes</taxon>
        <taxon>Micrococcales</taxon>
        <taxon>Micrococcaceae</taxon>
        <taxon>Galactobacter</taxon>
    </lineage>
</organism>
<dbReference type="AlphaFoldDB" id="A0A399JM36"/>
<gene>
    <name evidence="1" type="ORF">DWB68_01720</name>
</gene>
<dbReference type="Proteomes" id="UP000265419">
    <property type="component" value="Unassembled WGS sequence"/>
</dbReference>
<name>A0A399JM36_9MICC</name>
<keyword evidence="2" id="KW-1185">Reference proteome</keyword>
<protein>
    <submittedName>
        <fullName evidence="1">Uncharacterized protein</fullName>
    </submittedName>
</protein>
<dbReference type="RefSeq" id="WP_119423396.1">
    <property type="nucleotide sequence ID" value="NZ_QQXK01000002.1"/>
</dbReference>
<accession>A0A399JM36</accession>
<dbReference type="EMBL" id="QQXK01000002">
    <property type="protein sequence ID" value="RII43636.1"/>
    <property type="molecule type" value="Genomic_DNA"/>
</dbReference>
<evidence type="ECO:0000313" key="2">
    <source>
        <dbReference type="Proteomes" id="UP000265419"/>
    </source>
</evidence>
<evidence type="ECO:0000313" key="1">
    <source>
        <dbReference type="EMBL" id="RII43636.1"/>
    </source>
</evidence>